<gene>
    <name evidence="4" type="ORF">MRX98_10250</name>
</gene>
<reference evidence="4" key="1">
    <citation type="submission" date="2022-04" db="EMBL/GenBank/DDBJ databases">
        <title>Desulfatitalea alkaliphila sp. nov., a novel anaerobic sulfate-reducing bacterium isolated from terrestrial mud volcano, Taman Peninsula, Russia.</title>
        <authorList>
            <person name="Khomyakova M.A."/>
            <person name="Merkel A.Y."/>
            <person name="Slobodkin A.I."/>
        </authorList>
    </citation>
    <scope>NUCLEOTIDE SEQUENCE</scope>
    <source>
        <strain evidence="4">M08but</strain>
    </source>
</reference>
<dbReference type="Pfam" id="PF00072">
    <property type="entry name" value="Response_reg"/>
    <property type="match status" value="1"/>
</dbReference>
<dbReference type="PANTHER" id="PTHR44591:SF3">
    <property type="entry name" value="RESPONSE REGULATORY DOMAIN-CONTAINING PROTEIN"/>
    <property type="match status" value="1"/>
</dbReference>
<dbReference type="SMART" id="SM00448">
    <property type="entry name" value="REC"/>
    <property type="match status" value="1"/>
</dbReference>
<dbReference type="GO" id="GO:0000160">
    <property type="term" value="P:phosphorelay signal transduction system"/>
    <property type="evidence" value="ECO:0007669"/>
    <property type="project" value="InterPro"/>
</dbReference>
<evidence type="ECO:0000256" key="1">
    <source>
        <dbReference type="ARBA" id="ARBA00022553"/>
    </source>
</evidence>
<dbReference type="SUPFAM" id="SSF52172">
    <property type="entry name" value="CheY-like"/>
    <property type="match status" value="1"/>
</dbReference>
<dbReference type="CDD" id="cd00156">
    <property type="entry name" value="REC"/>
    <property type="match status" value="1"/>
</dbReference>
<dbReference type="Proteomes" id="UP001165427">
    <property type="component" value="Unassembled WGS sequence"/>
</dbReference>
<evidence type="ECO:0000313" key="4">
    <source>
        <dbReference type="EMBL" id="MCJ8500953.1"/>
    </source>
</evidence>
<dbReference type="EMBL" id="JALJRB010000009">
    <property type="protein sequence ID" value="MCJ8500953.1"/>
    <property type="molecule type" value="Genomic_DNA"/>
</dbReference>
<dbReference type="PROSITE" id="PS50110">
    <property type="entry name" value="RESPONSE_REGULATORY"/>
    <property type="match status" value="1"/>
</dbReference>
<accession>A0AA41UQ08</accession>
<organism evidence="4 5">
    <name type="scientific">Desulfatitalea alkaliphila</name>
    <dbReference type="NCBI Taxonomy" id="2929485"/>
    <lineage>
        <taxon>Bacteria</taxon>
        <taxon>Pseudomonadati</taxon>
        <taxon>Thermodesulfobacteriota</taxon>
        <taxon>Desulfobacteria</taxon>
        <taxon>Desulfobacterales</taxon>
        <taxon>Desulfosarcinaceae</taxon>
        <taxon>Desulfatitalea</taxon>
    </lineage>
</organism>
<name>A0AA41UQ08_9BACT</name>
<sequence length="129" mass="14432">MRRRIIPNVQIAVVDHEALTREFIVNVMMYSVNRDILVFENADGLQDFLGAGKPVHMVLSAVHLPGKSGFELLRYLKKEQPRTYFVAMSANPADEIPAVELGADAFLARPFALKDLFELVDRFVVGSDA</sequence>
<dbReference type="InterPro" id="IPR011006">
    <property type="entry name" value="CheY-like_superfamily"/>
</dbReference>
<dbReference type="InterPro" id="IPR050595">
    <property type="entry name" value="Bact_response_regulator"/>
</dbReference>
<dbReference type="AlphaFoldDB" id="A0AA41UQ08"/>
<dbReference type="RefSeq" id="WP_246906861.1">
    <property type="nucleotide sequence ID" value="NZ_JALJRB010000009.1"/>
</dbReference>
<feature type="domain" description="Response regulatory" evidence="3">
    <location>
        <begin position="10"/>
        <end position="124"/>
    </location>
</feature>
<comment type="caution">
    <text evidence="2">Lacks conserved residue(s) required for the propagation of feature annotation.</text>
</comment>
<comment type="caution">
    <text evidence="4">The sequence shown here is derived from an EMBL/GenBank/DDBJ whole genome shotgun (WGS) entry which is preliminary data.</text>
</comment>
<evidence type="ECO:0000313" key="5">
    <source>
        <dbReference type="Proteomes" id="UP001165427"/>
    </source>
</evidence>
<dbReference type="PANTHER" id="PTHR44591">
    <property type="entry name" value="STRESS RESPONSE REGULATOR PROTEIN 1"/>
    <property type="match status" value="1"/>
</dbReference>
<protein>
    <submittedName>
        <fullName evidence="4">Response regulator</fullName>
    </submittedName>
</protein>
<keyword evidence="5" id="KW-1185">Reference proteome</keyword>
<dbReference type="Gene3D" id="3.40.50.2300">
    <property type="match status" value="1"/>
</dbReference>
<evidence type="ECO:0000259" key="3">
    <source>
        <dbReference type="PROSITE" id="PS50110"/>
    </source>
</evidence>
<proteinExistence type="predicted"/>
<evidence type="ECO:0000256" key="2">
    <source>
        <dbReference type="PROSITE-ProRule" id="PRU00169"/>
    </source>
</evidence>
<keyword evidence="1" id="KW-0597">Phosphoprotein</keyword>
<dbReference type="InterPro" id="IPR001789">
    <property type="entry name" value="Sig_transdc_resp-reg_receiver"/>
</dbReference>